<evidence type="ECO:0000256" key="3">
    <source>
        <dbReference type="SAM" id="MobiDB-lite"/>
    </source>
</evidence>
<dbReference type="Pfam" id="PF23559">
    <property type="entry name" value="WHD_DRP"/>
    <property type="match status" value="1"/>
</dbReference>
<feature type="region of interest" description="Disordered" evidence="3">
    <location>
        <begin position="98"/>
        <end position="142"/>
    </location>
</feature>
<dbReference type="InterPro" id="IPR036388">
    <property type="entry name" value="WH-like_DNA-bd_sf"/>
</dbReference>
<gene>
    <name evidence="7" type="primary">LOC106774671</name>
</gene>
<dbReference type="KEGG" id="vra:106774671"/>
<accession>A0A1S3VFR6</accession>
<reference evidence="7" key="2">
    <citation type="submission" date="2025-08" db="UniProtKB">
        <authorList>
            <consortium name="RefSeq"/>
        </authorList>
    </citation>
    <scope>IDENTIFICATION</scope>
    <source>
        <tissue evidence="7">Leaf</tissue>
    </source>
</reference>
<dbReference type="OrthoDB" id="1934998at2759"/>
<feature type="domain" description="Disease resistance protein winged helix" evidence="4">
    <location>
        <begin position="171"/>
        <end position="219"/>
    </location>
</feature>
<name>A0A1S3VFR6_VIGRR</name>
<keyword evidence="2" id="KW-0611">Plant defense</keyword>
<dbReference type="Pfam" id="PF23598">
    <property type="entry name" value="LRR_14"/>
    <property type="match status" value="1"/>
</dbReference>
<dbReference type="InterPro" id="IPR044974">
    <property type="entry name" value="Disease_R_plants"/>
</dbReference>
<protein>
    <submittedName>
        <fullName evidence="7">Disease resistance RPP13-like protein 4</fullName>
    </submittedName>
</protein>
<dbReference type="InterPro" id="IPR055414">
    <property type="entry name" value="LRR_R13L4/SHOC2-like"/>
</dbReference>
<evidence type="ECO:0000256" key="2">
    <source>
        <dbReference type="ARBA" id="ARBA00022821"/>
    </source>
</evidence>
<dbReference type="Proteomes" id="UP000087766">
    <property type="component" value="Chromosome 10"/>
</dbReference>
<reference evidence="6" key="1">
    <citation type="journal article" date="2014" name="Nat. Commun.">
        <title>Genome sequence of mungbean and insights into evolution within Vigna species.</title>
        <authorList>
            <person name="Kang Y.J."/>
            <person name="Kim S.K."/>
            <person name="Kim M.Y."/>
            <person name="Lestari P."/>
            <person name="Kim K.H."/>
            <person name="Ha B.K."/>
            <person name="Jun T.H."/>
            <person name="Hwang W.J."/>
            <person name="Lee T."/>
            <person name="Lee J."/>
            <person name="Shim S."/>
            <person name="Yoon M.Y."/>
            <person name="Jang Y.E."/>
            <person name="Han K.S."/>
            <person name="Taeprayoon P."/>
            <person name="Yoon N."/>
            <person name="Somta P."/>
            <person name="Tanya P."/>
            <person name="Kim K.S."/>
            <person name="Gwag J.G."/>
            <person name="Moon J.K."/>
            <person name="Lee Y.H."/>
            <person name="Park B.S."/>
            <person name="Bombarely A."/>
            <person name="Doyle J.J."/>
            <person name="Jackson S.A."/>
            <person name="Schafleitner R."/>
            <person name="Srinives P."/>
            <person name="Varshney R.K."/>
            <person name="Lee S.H."/>
        </authorList>
    </citation>
    <scope>NUCLEOTIDE SEQUENCE [LARGE SCALE GENOMIC DNA]</scope>
    <source>
        <strain evidence="6">cv. VC1973A</strain>
    </source>
</reference>
<dbReference type="SMR" id="A0A1S3VFR6"/>
<evidence type="ECO:0000259" key="5">
    <source>
        <dbReference type="Pfam" id="PF23598"/>
    </source>
</evidence>
<dbReference type="InterPro" id="IPR032675">
    <property type="entry name" value="LRR_dom_sf"/>
</dbReference>
<dbReference type="AlphaFoldDB" id="A0A1S3VFR6"/>
<keyword evidence="1" id="KW-0677">Repeat</keyword>
<dbReference type="Gene3D" id="1.10.10.10">
    <property type="entry name" value="Winged helix-like DNA-binding domain superfamily/Winged helix DNA-binding domain"/>
    <property type="match status" value="1"/>
</dbReference>
<dbReference type="PANTHER" id="PTHR23155">
    <property type="entry name" value="DISEASE RESISTANCE PROTEIN RP"/>
    <property type="match status" value="1"/>
</dbReference>
<proteinExistence type="predicted"/>
<feature type="domain" description="Disease resistance R13L4/SHOC-2-like LRR" evidence="5">
    <location>
        <begin position="307"/>
        <end position="574"/>
    </location>
</feature>
<evidence type="ECO:0000256" key="1">
    <source>
        <dbReference type="ARBA" id="ARBA00022737"/>
    </source>
</evidence>
<evidence type="ECO:0000259" key="4">
    <source>
        <dbReference type="Pfam" id="PF23559"/>
    </source>
</evidence>
<organism evidence="6 7">
    <name type="scientific">Vigna radiata var. radiata</name>
    <name type="common">Mung bean</name>
    <name type="synonym">Phaseolus aureus</name>
    <dbReference type="NCBI Taxonomy" id="3916"/>
    <lineage>
        <taxon>Eukaryota</taxon>
        <taxon>Viridiplantae</taxon>
        <taxon>Streptophyta</taxon>
        <taxon>Embryophyta</taxon>
        <taxon>Tracheophyta</taxon>
        <taxon>Spermatophyta</taxon>
        <taxon>Magnoliopsida</taxon>
        <taxon>eudicotyledons</taxon>
        <taxon>Gunneridae</taxon>
        <taxon>Pentapetalae</taxon>
        <taxon>rosids</taxon>
        <taxon>fabids</taxon>
        <taxon>Fabales</taxon>
        <taxon>Fabaceae</taxon>
        <taxon>Papilionoideae</taxon>
        <taxon>50 kb inversion clade</taxon>
        <taxon>NPAAA clade</taxon>
        <taxon>indigoferoid/millettioid clade</taxon>
        <taxon>Phaseoleae</taxon>
        <taxon>Vigna</taxon>
    </lineage>
</organism>
<dbReference type="SUPFAM" id="SSF52047">
    <property type="entry name" value="RNI-like"/>
    <property type="match status" value="1"/>
</dbReference>
<dbReference type="GeneID" id="106774671"/>
<feature type="compositionally biased region" description="Polar residues" evidence="3">
    <location>
        <begin position="107"/>
        <end position="116"/>
    </location>
</feature>
<sequence>MSFRTNPKKAIPFVLKRLRMTRTTKTLDKSCDDKLEKLTSQLDQIKDLFMAVKWNEDELLDTLALLDRHLRTIGNIEKEKFETDMETISQRIKDSTEKLLPKGCPSQGGTQASVSPKVTRYQDHKTGKLHSPPSSSQHKDELHEENLNQNIEVSFEKLEGHLKPCLLSLLVFPEDAVINKRHTIYWWIGEGFVRNSGEKTAEEVGEGVVDELLNCQMIVAHGNGLNPVVKKFKVNPRIRGELLTLDSEKTLQHLGLSFKEFWNQRAWLKQRKVVLGDDKDNLKPNHWKSIFNVGASYLSFEPEWLAKVKSLEVLQLGRWQDSPSHHIEVASEEFLKELRGDKQLKYLSLRGISRIPELPPSIAQLENLEILDLKACHSLEALPENIASMKSLTHLDVSECYLLDSMPRGIEKLTQLQVLKGFVIGSSLKTPCRISDLANLKKLQRFSVHIGSEAVIQEMEFESLKDLTAVKCLKISWGVSGEKYSDIQVIFPSSLEKLDLEGFPGTAIPEWLKPSRVPGSMRKLYINGGKLKSLDHGEICHKWHVEILRLRYLKQLQIEERKLHKLFPSLRYVERTKVLNRSFQEWRLEE</sequence>
<evidence type="ECO:0000313" key="7">
    <source>
        <dbReference type="RefSeq" id="XP_014517203.1"/>
    </source>
</evidence>
<dbReference type="Gene3D" id="3.80.10.10">
    <property type="entry name" value="Ribonuclease Inhibitor"/>
    <property type="match status" value="1"/>
</dbReference>
<dbReference type="PANTHER" id="PTHR23155:SF1076">
    <property type="entry name" value="LEUCINE-RICH REPEAT (LRR) FAMILY PROTEIN-RELATED"/>
    <property type="match status" value="1"/>
</dbReference>
<keyword evidence="6" id="KW-1185">Reference proteome</keyword>
<dbReference type="GO" id="GO:0098542">
    <property type="term" value="P:defense response to other organism"/>
    <property type="evidence" value="ECO:0007669"/>
    <property type="project" value="TreeGrafter"/>
</dbReference>
<evidence type="ECO:0000313" key="6">
    <source>
        <dbReference type="Proteomes" id="UP000087766"/>
    </source>
</evidence>
<dbReference type="InterPro" id="IPR058922">
    <property type="entry name" value="WHD_DRP"/>
</dbReference>
<dbReference type="RefSeq" id="XP_014517203.1">
    <property type="nucleotide sequence ID" value="XM_014661717.1"/>
</dbReference>
<dbReference type="Gramene" id="Vradi10g00540.1">
    <property type="protein sequence ID" value="Vradi10g00540.1"/>
    <property type="gene ID" value="Vradi10g00540"/>
</dbReference>